<protein>
    <submittedName>
        <fullName evidence="1">Glycosyltransferase family 1 protein</fullName>
    </submittedName>
</protein>
<dbReference type="AlphaFoldDB" id="A0A4S2D4I1"/>
<dbReference type="OrthoDB" id="5172124at2"/>
<organism evidence="1 2">
    <name type="scientific">Stenotrophomonas maltophilia</name>
    <name type="common">Pseudomonas maltophilia</name>
    <name type="synonym">Xanthomonas maltophilia</name>
    <dbReference type="NCBI Taxonomy" id="40324"/>
    <lineage>
        <taxon>Bacteria</taxon>
        <taxon>Pseudomonadati</taxon>
        <taxon>Pseudomonadota</taxon>
        <taxon>Gammaproteobacteria</taxon>
        <taxon>Lysobacterales</taxon>
        <taxon>Lysobacteraceae</taxon>
        <taxon>Stenotrophomonas</taxon>
        <taxon>Stenotrophomonas maltophilia group</taxon>
    </lineage>
</organism>
<dbReference type="SUPFAM" id="SSF53756">
    <property type="entry name" value="UDP-Glycosyltransferase/glycogen phosphorylase"/>
    <property type="match status" value="1"/>
</dbReference>
<accession>A0A4S2D4I1</accession>
<name>A0A4S2D4I1_STEMA</name>
<dbReference type="Gene3D" id="3.40.50.2000">
    <property type="entry name" value="Glycogen Phosphorylase B"/>
    <property type="match status" value="2"/>
</dbReference>
<gene>
    <name evidence="1" type="ORF">E5352_04375</name>
</gene>
<dbReference type="Pfam" id="PF13692">
    <property type="entry name" value="Glyco_trans_1_4"/>
    <property type="match status" value="1"/>
</dbReference>
<dbReference type="GO" id="GO:0016740">
    <property type="term" value="F:transferase activity"/>
    <property type="evidence" value="ECO:0007669"/>
    <property type="project" value="UniProtKB-KW"/>
</dbReference>
<reference evidence="1 2" key="1">
    <citation type="submission" date="2019-04" db="EMBL/GenBank/DDBJ databases">
        <title>Microbes associate with the intestines of laboratory mice.</title>
        <authorList>
            <person name="Navarre W."/>
            <person name="Wong E."/>
            <person name="Huang K."/>
            <person name="Tropini C."/>
            <person name="Ng K."/>
            <person name="Yu B."/>
        </authorList>
    </citation>
    <scope>NUCLEOTIDE SEQUENCE [LARGE SCALE GENOMIC DNA]</scope>
    <source>
        <strain evidence="1 2">NM62_B4-13</strain>
    </source>
</reference>
<evidence type="ECO:0000313" key="2">
    <source>
        <dbReference type="Proteomes" id="UP000306631"/>
    </source>
</evidence>
<sequence length="583" mass="63869">MVGPQPPERSGIAEYSAGLVAMLRDLGLRVDTITSAEVERDGVKGVVDNLLKADAVVYQMGNHPTFHGWMLPLMARVPGVVHLHDLVLHHMVAGVLNEEQRLTGDEYAGVLGKWHTVSEVKSAGLALRCGAPIWNRDDVVHFPLHQVATKFATEVVVHSQYAADRITHEFPWLPVTVVPQLYPVVASHRARERLGTIALMGGGQMNRRFDWVVQALVAIAGDLDQPLTLEIAGEVEPAVLQVLEGLAGIENVKLVNHGHVSDDEFWRVFERADLMIALRQPTMGEASAVVSKAMQAGLPTIVSDQGWYAELPTCVKKIEPTDECPTVLATLLRQLALDPAAFAHWSDACADEAGRPALDPFAAAERYARLLRSHRVLGDFRDHVASAVASLKIDIDSPLSSELQRIDVRTSLRGDRWVKPALAALGDQELDSHARIVGGTVGPYPYNEPLPDTGFQGQATVLEHDAGVVPPSSMLSLRVELTNDGDCQWISPLGHAMRPYGIYLGHFWSPADSTQPQAEQPRTWIEEAVDRSSSGIHTMTVRTPDVPGEYHLEIDLVQESVCWFKSRGFIPARLVVRVEAAQP</sequence>
<dbReference type="RefSeq" id="WP_136003769.1">
    <property type="nucleotide sequence ID" value="NZ_SRYW01000003.1"/>
</dbReference>
<dbReference type="Proteomes" id="UP000306631">
    <property type="component" value="Unassembled WGS sequence"/>
</dbReference>
<comment type="caution">
    <text evidence="1">The sequence shown here is derived from an EMBL/GenBank/DDBJ whole genome shotgun (WGS) entry which is preliminary data.</text>
</comment>
<proteinExistence type="predicted"/>
<evidence type="ECO:0000313" key="1">
    <source>
        <dbReference type="EMBL" id="TGY36055.1"/>
    </source>
</evidence>
<dbReference type="EMBL" id="SRYW01000003">
    <property type="protein sequence ID" value="TGY36055.1"/>
    <property type="molecule type" value="Genomic_DNA"/>
</dbReference>
<keyword evidence="1" id="KW-0808">Transferase</keyword>